<sequence length="61" mass="6917">MLANEAIEHLEKIISDCQQALKELGQGNKRRSIGLIDEIEHDAEAAKWLLINQVIDEEGEF</sequence>
<gene>
    <name evidence="1" type="ORF">P4447_07815</name>
</gene>
<dbReference type="Proteomes" id="UP001330749">
    <property type="component" value="Unassembled WGS sequence"/>
</dbReference>
<evidence type="ECO:0000313" key="2">
    <source>
        <dbReference type="Proteomes" id="UP001330749"/>
    </source>
</evidence>
<dbReference type="RefSeq" id="WP_327967275.1">
    <property type="nucleotide sequence ID" value="NZ_JARMQG010000084.1"/>
</dbReference>
<evidence type="ECO:0000313" key="1">
    <source>
        <dbReference type="EMBL" id="MED3562360.1"/>
    </source>
</evidence>
<name>A0ABU6N8D0_9BACI</name>
<accession>A0ABU6N8D0</accession>
<reference evidence="1 2" key="1">
    <citation type="submission" date="2023-03" db="EMBL/GenBank/DDBJ databases">
        <title>Bacillus Genome Sequencing.</title>
        <authorList>
            <person name="Dunlap C."/>
        </authorList>
    </citation>
    <scope>NUCLEOTIDE SEQUENCE [LARGE SCALE GENOMIC DNA]</scope>
    <source>
        <strain evidence="1 2">B-14544</strain>
    </source>
</reference>
<organism evidence="1 2">
    <name type="scientific">Bacillus xiapuensis</name>
    <dbReference type="NCBI Taxonomy" id="2014075"/>
    <lineage>
        <taxon>Bacteria</taxon>
        <taxon>Bacillati</taxon>
        <taxon>Bacillota</taxon>
        <taxon>Bacilli</taxon>
        <taxon>Bacillales</taxon>
        <taxon>Bacillaceae</taxon>
        <taxon>Bacillus</taxon>
    </lineage>
</organism>
<protein>
    <submittedName>
        <fullName evidence="1">Uncharacterized protein</fullName>
    </submittedName>
</protein>
<comment type="caution">
    <text evidence="1">The sequence shown here is derived from an EMBL/GenBank/DDBJ whole genome shotgun (WGS) entry which is preliminary data.</text>
</comment>
<keyword evidence="2" id="KW-1185">Reference proteome</keyword>
<proteinExistence type="predicted"/>
<dbReference type="EMBL" id="JARMQG010000084">
    <property type="protein sequence ID" value="MED3562360.1"/>
    <property type="molecule type" value="Genomic_DNA"/>
</dbReference>